<comment type="caution">
    <text evidence="1">The sequence shown here is derived from an EMBL/GenBank/DDBJ whole genome shotgun (WGS) entry which is preliminary data.</text>
</comment>
<dbReference type="EMBL" id="JANBUK010000492">
    <property type="protein sequence ID" value="KAJ2789765.1"/>
    <property type="molecule type" value="Genomic_DNA"/>
</dbReference>
<evidence type="ECO:0000313" key="1">
    <source>
        <dbReference type="EMBL" id="KAJ2789765.1"/>
    </source>
</evidence>
<reference evidence="1" key="1">
    <citation type="submission" date="2022-07" db="EMBL/GenBank/DDBJ databases">
        <title>Phylogenomic reconstructions and comparative analyses of Kickxellomycotina fungi.</title>
        <authorList>
            <person name="Reynolds N.K."/>
            <person name="Stajich J.E."/>
            <person name="Barry K."/>
            <person name="Grigoriev I.V."/>
            <person name="Crous P."/>
            <person name="Smith M.E."/>
        </authorList>
    </citation>
    <scope>NUCLEOTIDE SEQUENCE</scope>
    <source>
        <strain evidence="1">BCRC 34191</strain>
    </source>
</reference>
<dbReference type="Proteomes" id="UP001140066">
    <property type="component" value="Unassembled WGS sequence"/>
</dbReference>
<evidence type="ECO:0000313" key="2">
    <source>
        <dbReference type="Proteomes" id="UP001140066"/>
    </source>
</evidence>
<proteinExistence type="predicted"/>
<organism evidence="1 2">
    <name type="scientific">Coemansia linderi</name>
    <dbReference type="NCBI Taxonomy" id="2663919"/>
    <lineage>
        <taxon>Eukaryota</taxon>
        <taxon>Fungi</taxon>
        <taxon>Fungi incertae sedis</taxon>
        <taxon>Zoopagomycota</taxon>
        <taxon>Kickxellomycotina</taxon>
        <taxon>Kickxellomycetes</taxon>
        <taxon>Kickxellales</taxon>
        <taxon>Kickxellaceae</taxon>
        <taxon>Coemansia</taxon>
    </lineage>
</organism>
<name>A0ACC1KHA5_9FUNG</name>
<sequence>MHRFSYLVVAALLSVAAVTHADGDYSRNNYATSAAYDSSPANDYATSSASDYAQNDYDTSPANDYAQDDYSQDDYAQNDYAPPVVTPFVQTVIQDVVNTVVEFSTVVVQQTRIQSVTQQVTNVQVASVAVEQEAVFQVTQTSICPPPPTATVDVVNTVWITVTATPTVQVFETRVQPQVVVQPVTLTQQVEQVAVETQVVNLQATAFSTSINNVVQVVQEDVAAVPVAPAPTLALAPAAY</sequence>
<protein>
    <submittedName>
        <fullName evidence="1">Uncharacterized protein</fullName>
    </submittedName>
</protein>
<accession>A0ACC1KHA5</accession>
<keyword evidence="2" id="KW-1185">Reference proteome</keyword>
<gene>
    <name evidence="1" type="ORF">GGI18_002212</name>
</gene>